<evidence type="ECO:0000313" key="2">
    <source>
        <dbReference type="Proteomes" id="UP000812966"/>
    </source>
</evidence>
<gene>
    <name evidence="1" type="ORF">FFLO_05992</name>
</gene>
<sequence length="434" mass="48087">MVLTRAQEAAIERTLRALSELPYFEPSPSPSAPPSIAKGPIKSTTMLDLPKFDGSEAKAKSFLNDFDIAMLDRGVEDADDAKKGRYFVRCMIPDSRAERWIDRLNEATKRSYTALEASFKETFVGQGGINEVVRMGALQDMMKTKFRDSDVGKTDSNGVPLHIKYCEEMARLGNKVPTSTHDSTKVAAVFNGVGGGLGKVLRESPHDTFEEVLSSIKNITEWQIRDVQHWALIESMASTNRRALPISPALSTEELPPISRVPSYGEANRKKDVYARSGDQLGADDRYRAITPAHQARIDEWEARYGAGAEVTADSNFPLTPGTEPAGSKECYKCGTKLPSVHIARECPNKWVNTREQNFRFKVSEVKRTQSNQYGRQGNQRSGYGQGYYASGANRAPIGQQTAVVGAMDWEEDDEEEEGLNWMAFQGNARGRGL</sequence>
<accession>A0A8K0JG98</accession>
<reference evidence="1" key="1">
    <citation type="submission" date="2020-04" db="EMBL/GenBank/DDBJ databases">
        <title>Analysis of mating type loci in Filobasidium floriforme.</title>
        <authorList>
            <person name="Nowrousian M."/>
        </authorList>
    </citation>
    <scope>NUCLEOTIDE SEQUENCE</scope>
    <source>
        <strain evidence="1">CBS 6242</strain>
    </source>
</reference>
<proteinExistence type="predicted"/>
<evidence type="ECO:0000313" key="1">
    <source>
        <dbReference type="EMBL" id="KAG7528697.1"/>
    </source>
</evidence>
<keyword evidence="2" id="KW-1185">Reference proteome</keyword>
<name>A0A8K0JG98_9TREE</name>
<organism evidence="1 2">
    <name type="scientific">Filobasidium floriforme</name>
    <dbReference type="NCBI Taxonomy" id="5210"/>
    <lineage>
        <taxon>Eukaryota</taxon>
        <taxon>Fungi</taxon>
        <taxon>Dikarya</taxon>
        <taxon>Basidiomycota</taxon>
        <taxon>Agaricomycotina</taxon>
        <taxon>Tremellomycetes</taxon>
        <taxon>Filobasidiales</taxon>
        <taxon>Filobasidiaceae</taxon>
        <taxon>Filobasidium</taxon>
    </lineage>
</organism>
<dbReference type="Proteomes" id="UP000812966">
    <property type="component" value="Unassembled WGS sequence"/>
</dbReference>
<protein>
    <submittedName>
        <fullName evidence="1">Uncharacterized protein</fullName>
    </submittedName>
</protein>
<dbReference type="EMBL" id="JABELV010000171">
    <property type="protein sequence ID" value="KAG7528697.1"/>
    <property type="molecule type" value="Genomic_DNA"/>
</dbReference>
<comment type="caution">
    <text evidence="1">The sequence shown here is derived from an EMBL/GenBank/DDBJ whole genome shotgun (WGS) entry which is preliminary data.</text>
</comment>
<dbReference type="AlphaFoldDB" id="A0A8K0JG98"/>